<dbReference type="EMBL" id="GIBP01012211">
    <property type="protein sequence ID" value="NDV41180.1"/>
    <property type="molecule type" value="Transcribed_RNA"/>
</dbReference>
<reference evidence="2" key="1">
    <citation type="journal article" date="2020" name="J. Eukaryot. Microbiol.">
        <title>De novo Sequencing, Assembly and Annotation of the Transcriptome for the Free-Living Testate Amoeba Arcella intermedia.</title>
        <authorList>
            <person name="Ribeiro G.M."/>
            <person name="Porfirio-Sousa A.L."/>
            <person name="Maurer-Alcala X.X."/>
            <person name="Katz L.A."/>
            <person name="Lahr D.J.G."/>
        </authorList>
    </citation>
    <scope>NUCLEOTIDE SEQUENCE</scope>
</reference>
<keyword evidence="1" id="KW-1133">Transmembrane helix</keyword>
<protein>
    <submittedName>
        <fullName evidence="2">Uncharacterized protein</fullName>
    </submittedName>
</protein>
<keyword evidence="1" id="KW-0472">Membrane</keyword>
<proteinExistence type="predicted"/>
<keyword evidence="1" id="KW-0812">Transmembrane</keyword>
<evidence type="ECO:0000313" key="2">
    <source>
        <dbReference type="EMBL" id="NDV41180.1"/>
    </source>
</evidence>
<evidence type="ECO:0000256" key="1">
    <source>
        <dbReference type="SAM" id="Phobius"/>
    </source>
</evidence>
<sequence>MEMMELMLFPTHFISMILSKIFIWITIKSKMMDLDLY</sequence>
<organism evidence="2">
    <name type="scientific">Arcella intermedia</name>
    <dbReference type="NCBI Taxonomy" id="1963864"/>
    <lineage>
        <taxon>Eukaryota</taxon>
        <taxon>Amoebozoa</taxon>
        <taxon>Tubulinea</taxon>
        <taxon>Elardia</taxon>
        <taxon>Arcellinida</taxon>
        <taxon>Sphaerothecina</taxon>
        <taxon>Arcellidae</taxon>
        <taxon>Arcella</taxon>
    </lineage>
</organism>
<dbReference type="AlphaFoldDB" id="A0A6B2LW88"/>
<feature type="transmembrane region" description="Helical" evidence="1">
    <location>
        <begin position="6"/>
        <end position="27"/>
    </location>
</feature>
<accession>A0A6B2LW88</accession>
<name>A0A6B2LW88_9EUKA</name>